<keyword evidence="6 9" id="KW-0648">Protein biosynthesis</keyword>
<reference evidence="15" key="1">
    <citation type="submission" date="2023-03" db="EMBL/GenBank/DDBJ databases">
        <title>Massive genome expansion in bonnet fungi (Mycena s.s.) driven by repeated elements and novel gene families across ecological guilds.</title>
        <authorList>
            <consortium name="Lawrence Berkeley National Laboratory"/>
            <person name="Harder C.B."/>
            <person name="Miyauchi S."/>
            <person name="Viragh M."/>
            <person name="Kuo A."/>
            <person name="Thoen E."/>
            <person name="Andreopoulos B."/>
            <person name="Lu D."/>
            <person name="Skrede I."/>
            <person name="Drula E."/>
            <person name="Henrissat B."/>
            <person name="Morin E."/>
            <person name="Kohler A."/>
            <person name="Barry K."/>
            <person name="LaButti K."/>
            <person name="Morin E."/>
            <person name="Salamov A."/>
            <person name="Lipzen A."/>
            <person name="Mereny Z."/>
            <person name="Hegedus B."/>
            <person name="Baldrian P."/>
            <person name="Stursova M."/>
            <person name="Weitz H."/>
            <person name="Taylor A."/>
            <person name="Grigoriev I.V."/>
            <person name="Nagy L.G."/>
            <person name="Martin F."/>
            <person name="Kauserud H."/>
        </authorList>
    </citation>
    <scope>NUCLEOTIDE SEQUENCE</scope>
    <source>
        <strain evidence="15">CBHHK188m</strain>
    </source>
</reference>
<gene>
    <name evidence="15" type="ORF">DFH07DRAFT_881965</name>
</gene>
<dbReference type="InterPro" id="IPR004514">
    <property type="entry name" value="Gln-tRNA-synth"/>
</dbReference>
<evidence type="ECO:0000256" key="1">
    <source>
        <dbReference type="ARBA" id="ARBA00005594"/>
    </source>
</evidence>
<evidence type="ECO:0000256" key="10">
    <source>
        <dbReference type="SAM" id="MobiDB-lite"/>
    </source>
</evidence>
<evidence type="ECO:0000256" key="6">
    <source>
        <dbReference type="ARBA" id="ARBA00022917"/>
    </source>
</evidence>
<feature type="domain" description="Glutaminyl-tRNA synthetase class Ib non-specific RNA-binding" evidence="13">
    <location>
        <begin position="183"/>
        <end position="249"/>
    </location>
</feature>
<dbReference type="InterPro" id="IPR011035">
    <property type="entry name" value="Ribosomal_bL25/Gln-tRNA_synth"/>
</dbReference>
<keyword evidence="5 9" id="KW-0067">ATP-binding</keyword>
<comment type="catalytic activity">
    <reaction evidence="8">
        <text>tRNA(Gln) + L-glutamine + ATP = L-glutaminyl-tRNA(Gln) + AMP + diphosphate</text>
        <dbReference type="Rhea" id="RHEA:20121"/>
        <dbReference type="Rhea" id="RHEA-COMP:9662"/>
        <dbReference type="Rhea" id="RHEA-COMP:9681"/>
        <dbReference type="ChEBI" id="CHEBI:30616"/>
        <dbReference type="ChEBI" id="CHEBI:33019"/>
        <dbReference type="ChEBI" id="CHEBI:58359"/>
        <dbReference type="ChEBI" id="CHEBI:78442"/>
        <dbReference type="ChEBI" id="CHEBI:78521"/>
        <dbReference type="ChEBI" id="CHEBI:456215"/>
        <dbReference type="EC" id="6.1.1.18"/>
    </reaction>
</comment>
<evidence type="ECO:0000256" key="9">
    <source>
        <dbReference type="RuleBase" id="RU363037"/>
    </source>
</evidence>
<evidence type="ECO:0000259" key="14">
    <source>
        <dbReference type="Pfam" id="PF04558"/>
    </source>
</evidence>
<evidence type="ECO:0000313" key="16">
    <source>
        <dbReference type="Proteomes" id="UP001215280"/>
    </source>
</evidence>
<dbReference type="GO" id="GO:0006425">
    <property type="term" value="P:glutaminyl-tRNA aminoacylation"/>
    <property type="evidence" value="ECO:0007669"/>
    <property type="project" value="InterPro"/>
</dbReference>
<dbReference type="PANTHER" id="PTHR43097:SF4">
    <property type="entry name" value="GLUTAMINE--TRNA LIGASE"/>
    <property type="match status" value="1"/>
</dbReference>
<dbReference type="GO" id="GO:0005829">
    <property type="term" value="C:cytosol"/>
    <property type="evidence" value="ECO:0007669"/>
    <property type="project" value="TreeGrafter"/>
</dbReference>
<keyword evidence="3 9" id="KW-0436">Ligase</keyword>
<dbReference type="FunFam" id="3.40.50.620:FF:000183">
    <property type="entry name" value="Glutaminyl-tRNA synthetase"/>
    <property type="match status" value="1"/>
</dbReference>
<dbReference type="FunFam" id="2.40.240.10:FF:000007">
    <property type="entry name" value="Glutamine--tRNA ligase"/>
    <property type="match status" value="1"/>
</dbReference>
<dbReference type="InterPro" id="IPR007638">
    <property type="entry name" value="Gln-tRNA-synth_Ib_RNA-bd_2"/>
</dbReference>
<feature type="compositionally biased region" description="Basic and acidic residues" evidence="10">
    <location>
        <begin position="195"/>
        <end position="204"/>
    </location>
</feature>
<dbReference type="Gene3D" id="2.40.240.10">
    <property type="entry name" value="Ribosomal Protein L25, Chain P"/>
    <property type="match status" value="2"/>
</dbReference>
<dbReference type="Gene3D" id="3.40.50.620">
    <property type="entry name" value="HUPs"/>
    <property type="match status" value="1"/>
</dbReference>
<comment type="caution">
    <text evidence="15">The sequence shown here is derived from an EMBL/GenBank/DDBJ whole genome shotgun (WGS) entry which is preliminary data.</text>
</comment>
<evidence type="ECO:0000259" key="12">
    <source>
        <dbReference type="Pfam" id="PF03950"/>
    </source>
</evidence>
<dbReference type="PRINTS" id="PR00987">
    <property type="entry name" value="TRNASYNTHGLU"/>
</dbReference>
<evidence type="ECO:0000256" key="2">
    <source>
        <dbReference type="ARBA" id="ARBA00012836"/>
    </source>
</evidence>
<dbReference type="InterPro" id="IPR000924">
    <property type="entry name" value="Glu/Gln-tRNA-synth"/>
</dbReference>
<dbReference type="InterPro" id="IPR050132">
    <property type="entry name" value="Gln/Glu-tRNA_Ligase"/>
</dbReference>
<dbReference type="GO" id="GO:0004819">
    <property type="term" value="F:glutamine-tRNA ligase activity"/>
    <property type="evidence" value="ECO:0007669"/>
    <property type="project" value="UniProtKB-EC"/>
</dbReference>
<dbReference type="Pfam" id="PF04557">
    <property type="entry name" value="tRNA_synt_1c_R2"/>
    <property type="match status" value="1"/>
</dbReference>
<dbReference type="SUPFAM" id="SSF50715">
    <property type="entry name" value="Ribosomal protein L25-like"/>
    <property type="match status" value="1"/>
</dbReference>
<dbReference type="InterPro" id="IPR020059">
    <property type="entry name" value="Glu/Gln-tRNA-synth_Ib_codon-bd"/>
</dbReference>
<evidence type="ECO:0000256" key="4">
    <source>
        <dbReference type="ARBA" id="ARBA00022741"/>
    </source>
</evidence>
<evidence type="ECO:0000256" key="8">
    <source>
        <dbReference type="ARBA" id="ARBA00048270"/>
    </source>
</evidence>
<feature type="domain" description="Glutamyl/glutaminyl-tRNA synthetase class Ib catalytic" evidence="11">
    <location>
        <begin position="256"/>
        <end position="565"/>
    </location>
</feature>
<dbReference type="Pfam" id="PF00749">
    <property type="entry name" value="tRNA-synt_1c"/>
    <property type="match status" value="1"/>
</dbReference>
<dbReference type="Gene3D" id="1.10.8.1290">
    <property type="entry name" value="Glutaminyl-tRNA synthetase, non-specific RNA binding region part 1, domain 1"/>
    <property type="match status" value="1"/>
</dbReference>
<dbReference type="InterPro" id="IPR007639">
    <property type="entry name" value="Gln-tRNA-synth_Ib_RNA-bd_N"/>
</dbReference>
<feature type="region of interest" description="Disordered" evidence="10">
    <location>
        <begin position="195"/>
        <end position="220"/>
    </location>
</feature>
<dbReference type="InterPro" id="IPR042558">
    <property type="entry name" value="Gln-tRNA-synth_Ib_RNA-bd_N_1"/>
</dbReference>
<dbReference type="Pfam" id="PF03950">
    <property type="entry name" value="tRNA-synt_1c_C"/>
    <property type="match status" value="1"/>
</dbReference>
<accession>A0AAD7JID9</accession>
<dbReference type="Proteomes" id="UP001215280">
    <property type="component" value="Unassembled WGS sequence"/>
</dbReference>
<dbReference type="InterPro" id="IPR014729">
    <property type="entry name" value="Rossmann-like_a/b/a_fold"/>
</dbReference>
<dbReference type="CDD" id="cd00807">
    <property type="entry name" value="GlnRS_core"/>
    <property type="match status" value="1"/>
</dbReference>
<keyword evidence="4 9" id="KW-0547">Nucleotide-binding</keyword>
<evidence type="ECO:0000256" key="7">
    <source>
        <dbReference type="ARBA" id="ARBA00023146"/>
    </source>
</evidence>
<feature type="compositionally biased region" description="Low complexity" evidence="10">
    <location>
        <begin position="207"/>
        <end position="219"/>
    </location>
</feature>
<feature type="region of interest" description="Disordered" evidence="10">
    <location>
        <begin position="756"/>
        <end position="778"/>
    </location>
</feature>
<evidence type="ECO:0000259" key="11">
    <source>
        <dbReference type="Pfam" id="PF00749"/>
    </source>
</evidence>
<evidence type="ECO:0000313" key="15">
    <source>
        <dbReference type="EMBL" id="KAJ7765069.1"/>
    </source>
</evidence>
<dbReference type="SUPFAM" id="SSF52374">
    <property type="entry name" value="Nucleotidylyl transferase"/>
    <property type="match status" value="1"/>
</dbReference>
<comment type="similarity">
    <text evidence="1 9">Belongs to the class-I aminoacyl-tRNA synthetase family.</text>
</comment>
<feature type="domain" description="Glutaminyl-tRNA synthetase class Ib non-specific RNA-binding" evidence="14">
    <location>
        <begin position="14"/>
        <end position="173"/>
    </location>
</feature>
<sequence>MSKPAKADPALDPVVPLLKDIGLGQPKAVEAAKSPKIAAEIRDIIERYGLNAGAERARMDEKKAGLVVALAGQLVKSDAIAEEGRAYVVRKIVGGELKTVDQVAAAVKYVESHPAPIDDADFDAQCGIGFSITPAELYEQIAQYTTSAGIAGWASLGQVISGVKSIPALRWANTLEVKNTVEKVFGDKFGAKEVAKPKGKEPKKAPAKAQPSAEAESASQNSVFEEGFLGSLHKPGENPQIRPELREQHLAATGGKVFTRFPPEPNGYLHIGHSKAIFVSFGYAAHHGGRCYLRYDDTNPEKEEAQYFESILDMVRWLGFEPWKITYSSDYFQRLYELAVELVKRDKAYVCHCSQEEIKAARGEKSGALPKACVHRTRPISESLVEFEKMKNGFYRPKEANLRMKQDLEDGNPQMWDLTAYRVLETPHHRTHDKWKIYPTYDYTHCLVDSFENISHSLCTTEFVASRQSYEWLCDALEVYKPRQSEFGRLNLEGTIMSKRKLLALVQKGYVSGWDDPRLYTLIALRRRGVPPGAIISFVSTLGVSTATSSIELARFEQTVRHYLEGTAPRLLMVLRPLKVTIENLPEDYVLMVEKPLHPKVAALGTTTIPFTRTIYIDADDFRLEDSKDYFRLAPGKTVGLFQAPHPITCTSYKTDPASGQVVELICRLEDGAEVKKPKAYIQWVAEHTASGSPVLIDETRVFHQLFKSDQPSVDFLADVDPNSLEIVKGAMIETGFWSLAKRALTEARCEGKERTEKALKASAPAEAAPGDDTPRATSEQLVGNECIRFQGLRVAYFAVDQDARLACIDEAEGVEPVRKQGDYLVLNRIVTLKEDSGKAA</sequence>
<dbReference type="GO" id="GO:0005524">
    <property type="term" value="F:ATP binding"/>
    <property type="evidence" value="ECO:0007669"/>
    <property type="project" value="UniProtKB-KW"/>
</dbReference>
<dbReference type="AlphaFoldDB" id="A0AAD7JID9"/>
<keyword evidence="7 9" id="KW-0030">Aminoacyl-tRNA synthetase</keyword>
<dbReference type="Pfam" id="PF04558">
    <property type="entry name" value="tRNA_synt_1c_R1"/>
    <property type="match status" value="1"/>
</dbReference>
<evidence type="ECO:0000256" key="5">
    <source>
        <dbReference type="ARBA" id="ARBA00022840"/>
    </source>
</evidence>
<protein>
    <recommendedName>
        <fullName evidence="2">glutamine--tRNA ligase</fullName>
        <ecNumber evidence="2">6.1.1.18</ecNumber>
    </recommendedName>
</protein>
<name>A0AAD7JID9_9AGAR</name>
<evidence type="ECO:0000259" key="13">
    <source>
        <dbReference type="Pfam" id="PF04557"/>
    </source>
</evidence>
<organism evidence="15 16">
    <name type="scientific">Mycena maculata</name>
    <dbReference type="NCBI Taxonomy" id="230809"/>
    <lineage>
        <taxon>Eukaryota</taxon>
        <taxon>Fungi</taxon>
        <taxon>Dikarya</taxon>
        <taxon>Basidiomycota</taxon>
        <taxon>Agaricomycotina</taxon>
        <taxon>Agaricomycetes</taxon>
        <taxon>Agaricomycetidae</taxon>
        <taxon>Agaricales</taxon>
        <taxon>Marasmiineae</taxon>
        <taxon>Mycenaceae</taxon>
        <taxon>Mycena</taxon>
    </lineage>
</organism>
<dbReference type="PANTHER" id="PTHR43097">
    <property type="entry name" value="GLUTAMINE-TRNA LIGASE"/>
    <property type="match status" value="1"/>
</dbReference>
<dbReference type="NCBIfam" id="TIGR00440">
    <property type="entry name" value="glnS"/>
    <property type="match status" value="1"/>
</dbReference>
<dbReference type="InterPro" id="IPR020058">
    <property type="entry name" value="Glu/Gln-tRNA-synth_Ib_cat-dom"/>
</dbReference>
<proteinExistence type="inferred from homology"/>
<feature type="domain" description="Glutamyl/glutaminyl-tRNA synthetase class Ib anti-codon binding" evidence="12">
    <location>
        <begin position="568"/>
        <end position="669"/>
    </location>
</feature>
<keyword evidence="16" id="KW-1185">Reference proteome</keyword>
<evidence type="ECO:0000256" key="3">
    <source>
        <dbReference type="ARBA" id="ARBA00022598"/>
    </source>
</evidence>
<dbReference type="EMBL" id="JARJLG010000036">
    <property type="protein sequence ID" value="KAJ7765069.1"/>
    <property type="molecule type" value="Genomic_DNA"/>
</dbReference>
<dbReference type="InterPro" id="IPR020056">
    <property type="entry name" value="Rbsml_bL25/Gln-tRNA_synth_N"/>
</dbReference>
<dbReference type="EC" id="6.1.1.18" evidence="2"/>